<accession>A0ABM7P1W2</accession>
<reference evidence="1" key="1">
    <citation type="journal article" date="2022" name="Arch. Microbiol.">
        <title>Pseudodesulfovibrio sediminis sp. nov., a mesophilic and neutrophilic sulfate-reducing bacterium isolated from sediment of a brackish lake.</title>
        <authorList>
            <person name="Takahashi A."/>
            <person name="Kojima H."/>
            <person name="Watanabe M."/>
            <person name="Fukui M."/>
        </authorList>
    </citation>
    <scope>NUCLEOTIDE SEQUENCE</scope>
    <source>
        <strain evidence="1">SF6</strain>
    </source>
</reference>
<organism evidence="1 2">
    <name type="scientific">Pseudodesulfovibrio sediminis</name>
    <dbReference type="NCBI Taxonomy" id="2810563"/>
    <lineage>
        <taxon>Bacteria</taxon>
        <taxon>Pseudomonadati</taxon>
        <taxon>Thermodesulfobacteriota</taxon>
        <taxon>Desulfovibrionia</taxon>
        <taxon>Desulfovibrionales</taxon>
        <taxon>Desulfovibrionaceae</taxon>
    </lineage>
</organism>
<sequence>MHLSNEIFTASTTSIECTGSHLFWTDSIQESLQKSIMEFGQSAPVLTCESEKGLTLIAGMARLTVQTALGNPVLARMVEDVSPVEMGLLYLADNGHRVLDDGMRLKALKYFAPFMDCRTVKADILPRLGIKPKSKDAKLLLTWLDMPEQWQALLESGNIPLASATPLKRMSQEDLRHVEPLFTGFSWSRSNAINVLNWLFETSRMIDAPVQVVMKQAGITEILQLGLSPKDAIARISTAARLARYPELSALQTTFATAAGEITTGTRWRMHQPNSFETGGSELIVQVKNTAQLKQAVEELTSMAEAPAWKKIWNLGGGND</sequence>
<keyword evidence="2" id="KW-1185">Reference proteome</keyword>
<evidence type="ECO:0000313" key="1">
    <source>
        <dbReference type="EMBL" id="BCS86771.1"/>
    </source>
</evidence>
<dbReference type="InterPro" id="IPR036086">
    <property type="entry name" value="ParB/Sulfiredoxin_sf"/>
</dbReference>
<gene>
    <name evidence="1" type="ORF">PSDVSF_00130</name>
</gene>
<proteinExistence type="predicted"/>
<evidence type="ECO:0000313" key="2">
    <source>
        <dbReference type="Proteomes" id="UP001053296"/>
    </source>
</evidence>
<name>A0ABM7P1W2_9BACT</name>
<dbReference type="RefSeq" id="WP_229592342.1">
    <property type="nucleotide sequence ID" value="NZ_AP024485.1"/>
</dbReference>
<dbReference type="SUPFAM" id="SSF110849">
    <property type="entry name" value="ParB/Sulfiredoxin"/>
    <property type="match status" value="1"/>
</dbReference>
<dbReference type="Proteomes" id="UP001053296">
    <property type="component" value="Chromosome"/>
</dbReference>
<protein>
    <submittedName>
        <fullName evidence="1">Uncharacterized protein</fullName>
    </submittedName>
</protein>
<dbReference type="EMBL" id="AP024485">
    <property type="protein sequence ID" value="BCS86771.1"/>
    <property type="molecule type" value="Genomic_DNA"/>
</dbReference>